<feature type="compositionally biased region" description="Basic residues" evidence="1">
    <location>
        <begin position="121"/>
        <end position="130"/>
    </location>
</feature>
<reference evidence="2" key="1">
    <citation type="journal article" date="2020" name="Fungal Divers.">
        <title>Resolving the Mortierellaceae phylogeny through synthesis of multi-gene phylogenetics and phylogenomics.</title>
        <authorList>
            <person name="Vandepol N."/>
            <person name="Liber J."/>
            <person name="Desiro A."/>
            <person name="Na H."/>
            <person name="Kennedy M."/>
            <person name="Barry K."/>
            <person name="Grigoriev I.V."/>
            <person name="Miller A.N."/>
            <person name="O'Donnell K."/>
            <person name="Stajich J.E."/>
            <person name="Bonito G."/>
        </authorList>
    </citation>
    <scope>NUCLEOTIDE SEQUENCE</scope>
    <source>
        <strain evidence="2">KOD1015</strain>
    </source>
</reference>
<evidence type="ECO:0000313" key="2">
    <source>
        <dbReference type="EMBL" id="KAF9586629.1"/>
    </source>
</evidence>
<dbReference type="EMBL" id="JAABOA010000012">
    <property type="protein sequence ID" value="KAF9586629.1"/>
    <property type="molecule type" value="Genomic_DNA"/>
</dbReference>
<gene>
    <name evidence="2" type="ORF">BGW38_000691</name>
</gene>
<dbReference type="GO" id="GO:0005730">
    <property type="term" value="C:nucleolus"/>
    <property type="evidence" value="ECO:0007669"/>
    <property type="project" value="TreeGrafter"/>
</dbReference>
<sequence>MSDSNELAEVPKKKHHFTALEQQKMQLEKLLEKVDKPVHIPERPGAKLKVKEPKDYVKNVQGSSAGAGSGEFHVYRAGRRREYARLKAMDQDAKEERDQQLFEQKIQEKRYLDEDKTEKNRAKRQRRKQRATNNRNSKRVANDARSESDEDEGERVQDIREKTSEDAKNKDSKDDDN</sequence>
<feature type="region of interest" description="Disordered" evidence="1">
    <location>
        <begin position="88"/>
        <end position="177"/>
    </location>
</feature>
<evidence type="ECO:0008006" key="4">
    <source>
        <dbReference type="Google" id="ProtNLM"/>
    </source>
</evidence>
<proteinExistence type="predicted"/>
<dbReference type="PANTHER" id="PTHR13507:SF0">
    <property type="entry name" value="PRKR-INTERACTING PROTEIN 1"/>
    <property type="match status" value="1"/>
</dbReference>
<protein>
    <recommendedName>
        <fullName evidence="4">DUF1168 domain-containing protein</fullName>
    </recommendedName>
</protein>
<dbReference type="InterPro" id="IPR009548">
    <property type="entry name" value="Prkrip1"/>
</dbReference>
<evidence type="ECO:0000313" key="3">
    <source>
        <dbReference type="Proteomes" id="UP000780801"/>
    </source>
</evidence>
<dbReference type="AlphaFoldDB" id="A0A9P6KID6"/>
<accession>A0A9P6KID6</accession>
<feature type="compositionally biased region" description="Basic and acidic residues" evidence="1">
    <location>
        <begin position="88"/>
        <end position="120"/>
    </location>
</feature>
<keyword evidence="3" id="KW-1185">Reference proteome</keyword>
<dbReference type="OrthoDB" id="10067079at2759"/>
<organism evidence="2 3">
    <name type="scientific">Lunasporangiospora selenospora</name>
    <dbReference type="NCBI Taxonomy" id="979761"/>
    <lineage>
        <taxon>Eukaryota</taxon>
        <taxon>Fungi</taxon>
        <taxon>Fungi incertae sedis</taxon>
        <taxon>Mucoromycota</taxon>
        <taxon>Mortierellomycotina</taxon>
        <taxon>Mortierellomycetes</taxon>
        <taxon>Mortierellales</taxon>
        <taxon>Mortierellaceae</taxon>
        <taxon>Lunasporangiospora</taxon>
    </lineage>
</organism>
<dbReference type="GO" id="GO:0019901">
    <property type="term" value="F:protein kinase binding"/>
    <property type="evidence" value="ECO:0007669"/>
    <property type="project" value="TreeGrafter"/>
</dbReference>
<evidence type="ECO:0000256" key="1">
    <source>
        <dbReference type="SAM" id="MobiDB-lite"/>
    </source>
</evidence>
<dbReference type="GO" id="GO:0003725">
    <property type="term" value="F:double-stranded RNA binding"/>
    <property type="evidence" value="ECO:0007669"/>
    <property type="project" value="InterPro"/>
</dbReference>
<dbReference type="PANTHER" id="PTHR13507">
    <property type="entry name" value="PRKR-INTERACTING PROTEIN 1"/>
    <property type="match status" value="1"/>
</dbReference>
<dbReference type="Proteomes" id="UP000780801">
    <property type="component" value="Unassembled WGS sequence"/>
</dbReference>
<name>A0A9P6KID6_9FUNG</name>
<dbReference type="Pfam" id="PF06658">
    <property type="entry name" value="DUF1168"/>
    <property type="match status" value="1"/>
</dbReference>
<comment type="caution">
    <text evidence="2">The sequence shown here is derived from an EMBL/GenBank/DDBJ whole genome shotgun (WGS) entry which is preliminary data.</text>
</comment>
<dbReference type="GO" id="GO:0004860">
    <property type="term" value="F:protein kinase inhibitor activity"/>
    <property type="evidence" value="ECO:0007669"/>
    <property type="project" value="TreeGrafter"/>
</dbReference>
<feature type="compositionally biased region" description="Basic and acidic residues" evidence="1">
    <location>
        <begin position="154"/>
        <end position="177"/>
    </location>
</feature>